<name>A0AAU9X9J3_9CNID</name>
<evidence type="ECO:0000313" key="2">
    <source>
        <dbReference type="Proteomes" id="UP001159428"/>
    </source>
</evidence>
<evidence type="ECO:0000313" key="1">
    <source>
        <dbReference type="EMBL" id="CAH3140926.1"/>
    </source>
</evidence>
<proteinExistence type="predicted"/>
<comment type="caution">
    <text evidence="1">The sequence shown here is derived from an EMBL/GenBank/DDBJ whole genome shotgun (WGS) entry which is preliminary data.</text>
</comment>
<organism evidence="1 2">
    <name type="scientific">Pocillopora meandrina</name>
    <dbReference type="NCBI Taxonomy" id="46732"/>
    <lineage>
        <taxon>Eukaryota</taxon>
        <taxon>Metazoa</taxon>
        <taxon>Cnidaria</taxon>
        <taxon>Anthozoa</taxon>
        <taxon>Hexacorallia</taxon>
        <taxon>Scleractinia</taxon>
        <taxon>Astrocoeniina</taxon>
        <taxon>Pocilloporidae</taxon>
        <taxon>Pocillopora</taxon>
    </lineage>
</organism>
<reference evidence="1 2" key="1">
    <citation type="submission" date="2022-05" db="EMBL/GenBank/DDBJ databases">
        <authorList>
            <consortium name="Genoscope - CEA"/>
            <person name="William W."/>
        </authorList>
    </citation>
    <scope>NUCLEOTIDE SEQUENCE [LARGE SCALE GENOMIC DNA]</scope>
</reference>
<dbReference type="Proteomes" id="UP001159428">
    <property type="component" value="Unassembled WGS sequence"/>
</dbReference>
<feature type="non-terminal residue" evidence="1">
    <location>
        <position position="1"/>
    </location>
</feature>
<accession>A0AAU9X9J3</accession>
<dbReference type="AlphaFoldDB" id="A0AAU9X9J3"/>
<keyword evidence="2" id="KW-1185">Reference proteome</keyword>
<dbReference type="EMBL" id="CALNXJ010000034">
    <property type="protein sequence ID" value="CAH3140926.1"/>
    <property type="molecule type" value="Genomic_DNA"/>
</dbReference>
<sequence length="217" mass="23716">FERSNVSGVVTLLVDSQPLSVFCHMGNFGCGDGGWTPVMKIAGSETTFHYKANYWINYQGYNLPGGETGFDGQESKLPTYWNTSFSRICLGMKTHQQLRFIVIHKQADSLYSLIADGQYRATSLGRDVWKGLIGSQGSLQYKCNKEGFNAVCTREAVSKARIGIVGNNDNDCVTCDSRIGLGTGGYPDDSNTCGNEAVINPDNGDKHIKVMGYVLVQ</sequence>
<protein>
    <submittedName>
        <fullName evidence="1">Uncharacterized protein</fullName>
    </submittedName>
</protein>
<gene>
    <name evidence="1" type="ORF">PMEA_00019136</name>
</gene>